<evidence type="ECO:0000256" key="1">
    <source>
        <dbReference type="SAM" id="SignalP"/>
    </source>
</evidence>
<feature type="chain" id="PRO_5046776656" description="Outer membrane protein assembly factor BamE" evidence="1">
    <location>
        <begin position="26"/>
        <end position="142"/>
    </location>
</feature>
<evidence type="ECO:0000313" key="2">
    <source>
        <dbReference type="EMBL" id="MBF9220459.1"/>
    </source>
</evidence>
<gene>
    <name evidence="2" type="ORF">I2H31_05030</name>
</gene>
<name>A0ABS0I0M4_9BACT</name>
<feature type="signal peptide" evidence="1">
    <location>
        <begin position="1"/>
        <end position="25"/>
    </location>
</feature>
<sequence length="142" mass="15364">MPAFLLLPPLRRVARLLAVPAAVLAGGCGHALPRLPGFDAAAWRADPYACQDQRRAAVPALVRSKEQLYEARADDVTALLGPPDEEELRAGTEKVYYYYLEPGRQCTPRHPRSGAACLSLRFGPLGTVTEVLSDPLSPGKDL</sequence>
<accession>A0ABS0I0M4</accession>
<proteinExistence type="predicted"/>
<dbReference type="RefSeq" id="WP_196291914.1">
    <property type="nucleotide sequence ID" value="NZ_JADQDM010000002.1"/>
</dbReference>
<organism evidence="2 3">
    <name type="scientific">Hymenobacter ruricola</name>
    <dbReference type="NCBI Taxonomy" id="2791023"/>
    <lineage>
        <taxon>Bacteria</taxon>
        <taxon>Pseudomonadati</taxon>
        <taxon>Bacteroidota</taxon>
        <taxon>Cytophagia</taxon>
        <taxon>Cytophagales</taxon>
        <taxon>Hymenobacteraceae</taxon>
        <taxon>Hymenobacter</taxon>
    </lineage>
</organism>
<dbReference type="Proteomes" id="UP000618931">
    <property type="component" value="Unassembled WGS sequence"/>
</dbReference>
<dbReference type="EMBL" id="JADQDM010000002">
    <property type="protein sequence ID" value="MBF9220459.1"/>
    <property type="molecule type" value="Genomic_DNA"/>
</dbReference>
<keyword evidence="1" id="KW-0732">Signal</keyword>
<evidence type="ECO:0000313" key="3">
    <source>
        <dbReference type="Proteomes" id="UP000618931"/>
    </source>
</evidence>
<keyword evidence="3" id="KW-1185">Reference proteome</keyword>
<protein>
    <recommendedName>
        <fullName evidence="4">Outer membrane protein assembly factor BamE</fullName>
    </recommendedName>
</protein>
<evidence type="ECO:0008006" key="4">
    <source>
        <dbReference type="Google" id="ProtNLM"/>
    </source>
</evidence>
<comment type="caution">
    <text evidence="2">The sequence shown here is derived from an EMBL/GenBank/DDBJ whole genome shotgun (WGS) entry which is preliminary data.</text>
</comment>
<reference evidence="2 3" key="1">
    <citation type="submission" date="2020-11" db="EMBL/GenBank/DDBJ databases">
        <authorList>
            <person name="Kim M.K."/>
        </authorList>
    </citation>
    <scope>NUCLEOTIDE SEQUENCE [LARGE SCALE GENOMIC DNA]</scope>
    <source>
        <strain evidence="2 3">BT662</strain>
    </source>
</reference>